<evidence type="ECO:0000313" key="12">
    <source>
        <dbReference type="EMBL" id="PRY89489.1"/>
    </source>
</evidence>
<evidence type="ECO:0000256" key="7">
    <source>
        <dbReference type="ARBA" id="ARBA00023136"/>
    </source>
</evidence>
<gene>
    <name evidence="12" type="ORF">CLV74_106191</name>
</gene>
<evidence type="ECO:0000256" key="2">
    <source>
        <dbReference type="ARBA" id="ARBA00006464"/>
    </source>
</evidence>
<dbReference type="PANTHER" id="PTHR30576">
    <property type="entry name" value="COLANIC BIOSYNTHESIS UDP-GLUCOSE LIPID CARRIER TRANSFERASE"/>
    <property type="match status" value="1"/>
</dbReference>
<evidence type="ECO:0000256" key="8">
    <source>
        <dbReference type="ARBA" id="ARBA00023169"/>
    </source>
</evidence>
<keyword evidence="7 10" id="KW-0472">Membrane</keyword>
<feature type="compositionally biased region" description="Polar residues" evidence="9">
    <location>
        <begin position="19"/>
        <end position="31"/>
    </location>
</feature>
<keyword evidence="13" id="KW-1185">Reference proteome</keyword>
<evidence type="ECO:0000313" key="13">
    <source>
        <dbReference type="Proteomes" id="UP000238392"/>
    </source>
</evidence>
<reference evidence="12 13" key="1">
    <citation type="submission" date="2018-03" db="EMBL/GenBank/DDBJ databases">
        <title>Genomic Encyclopedia of Archaeal and Bacterial Type Strains, Phase II (KMG-II): from individual species to whole genera.</title>
        <authorList>
            <person name="Goeker M."/>
        </authorList>
    </citation>
    <scope>NUCLEOTIDE SEQUENCE [LARGE SCALE GENOMIC DNA]</scope>
    <source>
        <strain evidence="12 13">DSM 100212</strain>
    </source>
</reference>
<feature type="domain" description="Bacterial sugar transferase" evidence="11">
    <location>
        <begin position="45"/>
        <end position="201"/>
    </location>
</feature>
<evidence type="ECO:0000259" key="11">
    <source>
        <dbReference type="Pfam" id="PF02397"/>
    </source>
</evidence>
<name>A0A2T0WS12_9RHOB</name>
<feature type="region of interest" description="Disordered" evidence="9">
    <location>
        <begin position="1"/>
        <end position="31"/>
    </location>
</feature>
<dbReference type="PANTHER" id="PTHR30576:SF4">
    <property type="entry name" value="UNDECAPRENYL-PHOSPHATE GALACTOSE PHOSPHOTRANSFERASE"/>
    <property type="match status" value="1"/>
</dbReference>
<evidence type="ECO:0000256" key="9">
    <source>
        <dbReference type="SAM" id="MobiDB-lite"/>
    </source>
</evidence>
<evidence type="ECO:0000256" key="6">
    <source>
        <dbReference type="ARBA" id="ARBA00022989"/>
    </source>
</evidence>
<dbReference type="Pfam" id="PF02397">
    <property type="entry name" value="Bac_transf"/>
    <property type="match status" value="1"/>
</dbReference>
<dbReference type="GO" id="GO:0005886">
    <property type="term" value="C:plasma membrane"/>
    <property type="evidence" value="ECO:0007669"/>
    <property type="project" value="UniProtKB-SubCell"/>
</dbReference>
<keyword evidence="6 10" id="KW-1133">Transmembrane helix</keyword>
<dbReference type="GO" id="GO:0016780">
    <property type="term" value="F:phosphotransferase activity, for other substituted phosphate groups"/>
    <property type="evidence" value="ECO:0007669"/>
    <property type="project" value="TreeGrafter"/>
</dbReference>
<dbReference type="InterPro" id="IPR003362">
    <property type="entry name" value="Bact_transf"/>
</dbReference>
<keyword evidence="3" id="KW-1003">Cell membrane</keyword>
<evidence type="ECO:0000256" key="5">
    <source>
        <dbReference type="ARBA" id="ARBA00022692"/>
    </source>
</evidence>
<comment type="caution">
    <text evidence="12">The sequence shown here is derived from an EMBL/GenBank/DDBJ whole genome shotgun (WGS) entry which is preliminary data.</text>
</comment>
<organism evidence="12 13">
    <name type="scientific">Donghicola tyrosinivorans</name>
    <dbReference type="NCBI Taxonomy" id="1652492"/>
    <lineage>
        <taxon>Bacteria</taxon>
        <taxon>Pseudomonadati</taxon>
        <taxon>Pseudomonadota</taxon>
        <taxon>Alphaproteobacteria</taxon>
        <taxon>Rhodobacterales</taxon>
        <taxon>Roseobacteraceae</taxon>
        <taxon>Donghicola</taxon>
    </lineage>
</organism>
<protein>
    <submittedName>
        <fullName evidence="12">Sugar transferase</fullName>
    </submittedName>
</protein>
<sequence length="365" mass="40367">MSFHPQARTFRAVSGPVENPSSLRATGSRNGVKTGFAPRHAGVHRLYNAVIAAALISVSLPLFVTISVALLLTQGPGIIYRGERIGLNGKSFNILKFRTLDNHKAAELTSDKVLPTDSNIETPLGRYLRASRLDEMPQLFNVLMGHMNMVGPRPVRKAIADIERLRVPNYDHKFRVKPGLVGHSQAYMTHGTSKRIRARYNNMLVTAPVNYRYEMALFAKVGLNVLLRAAEESCKRLTQKGADQIAKDRARRMQLALVDQGSDKTQLVTALSANTLVLRRPLFLARNDRYWVEITLAGGRVRRAAVALTPLDGTGTRFAYSCRSDAARYMIERYVLDLAVVGPSRPTGRKKANTNLQPAAVVQPA</sequence>
<feature type="transmembrane region" description="Helical" evidence="10">
    <location>
        <begin position="46"/>
        <end position="72"/>
    </location>
</feature>
<dbReference type="EMBL" id="PVTQ01000006">
    <property type="protein sequence ID" value="PRY89489.1"/>
    <property type="molecule type" value="Genomic_DNA"/>
</dbReference>
<evidence type="ECO:0000256" key="4">
    <source>
        <dbReference type="ARBA" id="ARBA00022679"/>
    </source>
</evidence>
<proteinExistence type="inferred from homology"/>
<dbReference type="OrthoDB" id="9808602at2"/>
<evidence type="ECO:0000256" key="10">
    <source>
        <dbReference type="SAM" id="Phobius"/>
    </source>
</evidence>
<comment type="similarity">
    <text evidence="2">Belongs to the bacterial sugar transferase family.</text>
</comment>
<comment type="subcellular location">
    <subcellularLocation>
        <location evidence="1">Cell membrane</location>
    </subcellularLocation>
</comment>
<keyword evidence="5 10" id="KW-0812">Transmembrane</keyword>
<accession>A0A2T0WS12</accession>
<keyword evidence="8" id="KW-0270">Exopolysaccharide synthesis</keyword>
<dbReference type="Proteomes" id="UP000238392">
    <property type="component" value="Unassembled WGS sequence"/>
</dbReference>
<evidence type="ECO:0000256" key="1">
    <source>
        <dbReference type="ARBA" id="ARBA00004236"/>
    </source>
</evidence>
<dbReference type="GO" id="GO:0000271">
    <property type="term" value="P:polysaccharide biosynthetic process"/>
    <property type="evidence" value="ECO:0007669"/>
    <property type="project" value="UniProtKB-KW"/>
</dbReference>
<dbReference type="RefSeq" id="WP_106264648.1">
    <property type="nucleotide sequence ID" value="NZ_PVTQ01000006.1"/>
</dbReference>
<dbReference type="AlphaFoldDB" id="A0A2T0WS12"/>
<keyword evidence="4 12" id="KW-0808">Transferase</keyword>
<evidence type="ECO:0000256" key="3">
    <source>
        <dbReference type="ARBA" id="ARBA00022475"/>
    </source>
</evidence>